<comment type="caution">
    <text evidence="3">The sequence shown here is derived from an EMBL/GenBank/DDBJ whole genome shotgun (WGS) entry which is preliminary data.</text>
</comment>
<dbReference type="Pfam" id="PF19081">
    <property type="entry name" value="Ig_7"/>
    <property type="match status" value="1"/>
</dbReference>
<evidence type="ECO:0000259" key="2">
    <source>
        <dbReference type="PROSITE" id="PS50022"/>
    </source>
</evidence>
<dbReference type="Pfam" id="PF22633">
    <property type="entry name" value="F5_F8_type_C_2"/>
    <property type="match status" value="1"/>
</dbReference>
<reference evidence="3 4" key="1">
    <citation type="submission" date="2024-09" db="EMBL/GenBank/DDBJ databases">
        <authorList>
            <person name="Sun Q."/>
            <person name="Mori K."/>
        </authorList>
    </citation>
    <scope>NUCLEOTIDE SEQUENCE [LARGE SCALE GENOMIC DNA]</scope>
    <source>
        <strain evidence="3 4">CECT 8365</strain>
    </source>
</reference>
<proteinExistence type="predicted"/>
<feature type="compositionally biased region" description="Polar residues" evidence="1">
    <location>
        <begin position="783"/>
        <end position="798"/>
    </location>
</feature>
<accession>A0ABV5HFN8</accession>
<dbReference type="RefSeq" id="WP_379681102.1">
    <property type="nucleotide sequence ID" value="NZ_JBHMFE010000042.1"/>
</dbReference>
<evidence type="ECO:0000313" key="3">
    <source>
        <dbReference type="EMBL" id="MFB9110506.1"/>
    </source>
</evidence>
<dbReference type="Proteomes" id="UP001589562">
    <property type="component" value="Unassembled WGS sequence"/>
</dbReference>
<dbReference type="Gene3D" id="2.60.120.260">
    <property type="entry name" value="Galactose-binding domain-like"/>
    <property type="match status" value="1"/>
</dbReference>
<evidence type="ECO:0000313" key="4">
    <source>
        <dbReference type="Proteomes" id="UP001589562"/>
    </source>
</evidence>
<dbReference type="InterPro" id="IPR013783">
    <property type="entry name" value="Ig-like_fold"/>
</dbReference>
<dbReference type="PROSITE" id="PS50022">
    <property type="entry name" value="FA58C_3"/>
    <property type="match status" value="1"/>
</dbReference>
<dbReference type="InterPro" id="IPR044023">
    <property type="entry name" value="Ig_7"/>
</dbReference>
<feature type="region of interest" description="Disordered" evidence="1">
    <location>
        <begin position="742"/>
        <end position="798"/>
    </location>
</feature>
<organism evidence="3 4">
    <name type="scientific">Flavobacterium gyeonganense</name>
    <dbReference type="NCBI Taxonomy" id="1310418"/>
    <lineage>
        <taxon>Bacteria</taxon>
        <taxon>Pseudomonadati</taxon>
        <taxon>Bacteroidota</taxon>
        <taxon>Flavobacteriia</taxon>
        <taxon>Flavobacteriales</taxon>
        <taxon>Flavobacteriaceae</taxon>
        <taxon>Flavobacterium</taxon>
    </lineage>
</organism>
<name>A0ABV5HFN8_9FLAO</name>
<dbReference type="Gene3D" id="2.60.40.10">
    <property type="entry name" value="Immunoglobulins"/>
    <property type="match status" value="1"/>
</dbReference>
<feature type="non-terminal residue" evidence="3">
    <location>
        <position position="1670"/>
    </location>
</feature>
<dbReference type="InterPro" id="IPR000421">
    <property type="entry name" value="FA58C"/>
</dbReference>
<gene>
    <name evidence="3" type="ORF">ACFFVK_18135</name>
</gene>
<keyword evidence="4" id="KW-1185">Reference proteome</keyword>
<dbReference type="EMBL" id="JBHMFE010000042">
    <property type="protein sequence ID" value="MFB9110506.1"/>
    <property type="molecule type" value="Genomic_DNA"/>
</dbReference>
<evidence type="ECO:0000256" key="1">
    <source>
        <dbReference type="SAM" id="MobiDB-lite"/>
    </source>
</evidence>
<dbReference type="InterPro" id="IPR008979">
    <property type="entry name" value="Galactose-bd-like_sf"/>
</dbReference>
<feature type="domain" description="F5/8 type C" evidence="2">
    <location>
        <begin position="1215"/>
        <end position="1288"/>
    </location>
</feature>
<sequence length="1670" mass="170910">MIKKLQILIGLFFSKQNHNIPEFLSFNLFNNNVKLVFFAFLMFQMGYGQTCNVVTNSTFTGNANGWTLGGSGTGWYYEATWAPNEIYIEKDGAVDQSLKQSVTGLVNNSLTLSFKIKGQNANRLSTCPTTATLVIKLGGVTYMTINNAAGSVGSPNTQITTANITTSNGATYTQSGFPLTVGGATSGITITQGTITLTIPWNPATATTADLEFVATTSSTAIGSCLAWGGDDWFLDDIMLYTSNPVAYNMTGTSICEGNSTTIGVSNSQIGVNYQLYRNGSIAVGSALAGTGSPISFGIQTVTGIYTAVARAGTTGCTTPMNGSVSINPNPTLTNATQPAAQPAVCAGSAATINLTGLLPSTTSTINYTINGVAQTPITGVTSDASGTGSFTTPVLTIGNNGQILQITAITNTSATPNCTSSFARNVTLAVNATPTLTGASQPIATCVGFGATINLTGLLPNATSTINYSINGAAQTAVTGVVSDASGTASFSTVALTAANNGQQLRITGVATTNTTPNCSAAFTQNVTLSVNPAPTLTGASQAAAVCAGSGALINLTGLPVNSTSTINYTINSVAQAAVTGIVANGSGAASFTSSALTAANNGQQLRITEVTVTSSTPNCSATFTQNVTLAVNPVLTASVSISNSPAGTVCAGTNVTFTATPTNPGTTPVYQWKLNGVNVGNNSTTYSNSTLLLNNDVVTCEMTSNASPCLAGSPATSNAITVASAGPTTTGVTVCTSDSGSLSSSTNCDQTLSSSRSAGNGTSVTGVGTLAWSNPGRITADDNSNTSASRNSNGTTTTNYLQATNFGFTIPTNATITGVTVSVNRYASANSGSDYVRDNIVSLIKSGAVTSTNRGFTTTNWIVTTTNAASYGGTNDLWGSSWNPADINATNFGVALSATITRGSGSGTVTANVDYMQITVTYTVPGSIDWYTASSGGTLLGSGSSFNPVGVAGSGLANTNTPGTTIFYAACSSSPSCRTPTAFVINPRPSVTNTTLTQTICSGRSSTAVVLTSGITGTTFAWTASATAGVSGFTASGSGNIPVQTISTTGTTQGTVTYVITPTVNGCSGTATNYTILVDPTPATPTGSEFQTFCAAGSPTVANLTATGTGIKWYDALIGGNQLTAATPLISGNHYYASQTSGCESTTRLDVTVMLNATPVITPNKVDETCPSSNNGTISPSLSGGLTNIRYIKLTQKYADHQQVQEIQAFEIFTGNNVALASNGATASASSTYSNVATFGPQRAIDGDYAGYSFWHSASTNAGEYITVDLASAKNIDYLRIYNRSDCCQDRGQNMLLELFDASNNLVYAKTIDLWEGVNGAHYIDVNLLDVSWSDAATTLNRTGLDSGSYTLNYADAAGCSASMPINITSVNNVPTIASISAPSAFCPDGSLNPAAPTVTTNGSAISASGWQLETAVGSGSYSNLVVPYTVSFADNGKRIRYYATNGCGTTNSNSESIIVNQNPIAPTVGTIIHISCTTNTGSVELRDLPAGDWTINQTGDTAATYGNAVPNTTSRTISGLSAGSYTFTVTNSNGCTSAASTVTIFNNSNIWNGSSWSRGVPPNATMNVIIAAVIPNSPFTTNLVGCALTINSGVVATVPSGVTLTITNEVTVNGSLTFENNASLVQINNVNNNVGVITYRRNSQPMKNFDFTYWSSPVEGQTLYNLS</sequence>
<protein>
    <submittedName>
        <fullName evidence="3">Beta strand repeat-containing protein</fullName>
    </submittedName>
</protein>
<feature type="compositionally biased region" description="Polar residues" evidence="1">
    <location>
        <begin position="748"/>
        <end position="768"/>
    </location>
</feature>
<dbReference type="SUPFAM" id="SSF49785">
    <property type="entry name" value="Galactose-binding domain-like"/>
    <property type="match status" value="1"/>
</dbReference>